<dbReference type="Proteomes" id="UP000440513">
    <property type="component" value="Unassembled WGS sequence"/>
</dbReference>
<comment type="cofactor">
    <cofactor evidence="1">
        <name>[4Fe-4S] cluster</name>
        <dbReference type="ChEBI" id="CHEBI:49883"/>
    </cofactor>
</comment>
<feature type="domain" description="Radical SAM core" evidence="8">
    <location>
        <begin position="13"/>
        <end position="154"/>
    </location>
</feature>
<dbReference type="EMBL" id="VUMS01000051">
    <property type="protein sequence ID" value="MST67873.1"/>
    <property type="molecule type" value="Genomic_DNA"/>
</dbReference>
<dbReference type="GO" id="GO:0051539">
    <property type="term" value="F:4 iron, 4 sulfur cluster binding"/>
    <property type="evidence" value="ECO:0007669"/>
    <property type="project" value="UniProtKB-KW"/>
</dbReference>
<dbReference type="InterPro" id="IPR023867">
    <property type="entry name" value="Sulphatase_maturase_rSAM"/>
</dbReference>
<dbReference type="InterPro" id="IPR023885">
    <property type="entry name" value="4Fe4S-binding_SPASM_dom"/>
</dbReference>
<dbReference type="InterPro" id="IPR013785">
    <property type="entry name" value="Aldolase_TIM"/>
</dbReference>
<evidence type="ECO:0000256" key="6">
    <source>
        <dbReference type="ARBA" id="ARBA00023014"/>
    </source>
</evidence>
<evidence type="ECO:0000313" key="9">
    <source>
        <dbReference type="EMBL" id="MST67873.1"/>
    </source>
</evidence>
<keyword evidence="4" id="KW-0479">Metal-binding</keyword>
<evidence type="ECO:0000313" key="10">
    <source>
        <dbReference type="Proteomes" id="UP000440513"/>
    </source>
</evidence>
<evidence type="ECO:0000259" key="8">
    <source>
        <dbReference type="Pfam" id="PF04055"/>
    </source>
</evidence>
<dbReference type="SFLD" id="SFLDG01386">
    <property type="entry name" value="main_SPASM_domain-containing"/>
    <property type="match status" value="1"/>
</dbReference>
<keyword evidence="6" id="KW-0411">Iron-sulfur</keyword>
<name>A0A7X2P5H8_9FIRM</name>
<comment type="similarity">
    <text evidence="7">Belongs to the radical SAM superfamily. Anaerobic sulfatase-maturating enzyme family.</text>
</comment>
<dbReference type="PANTHER" id="PTHR43273">
    <property type="entry name" value="ANAEROBIC SULFATASE-MATURATING ENZYME HOMOLOG ASLB-RELATED"/>
    <property type="match status" value="1"/>
</dbReference>
<protein>
    <submittedName>
        <fullName evidence="9">Radical SAM protein</fullName>
    </submittedName>
</protein>
<keyword evidence="2" id="KW-0004">4Fe-4S</keyword>
<dbReference type="NCBIfam" id="TIGR04085">
    <property type="entry name" value="rSAM_more_4Fe4S"/>
    <property type="match status" value="1"/>
</dbReference>
<dbReference type="InterPro" id="IPR058240">
    <property type="entry name" value="rSAM_sf"/>
</dbReference>
<reference evidence="9 10" key="1">
    <citation type="submission" date="2019-08" db="EMBL/GenBank/DDBJ databases">
        <title>In-depth cultivation of the pig gut microbiome towards novel bacterial diversity and tailored functional studies.</title>
        <authorList>
            <person name="Wylensek D."/>
            <person name="Hitch T.C.A."/>
            <person name="Clavel T."/>
        </authorList>
    </citation>
    <scope>NUCLEOTIDE SEQUENCE [LARGE SCALE GENOMIC DNA]</scope>
    <source>
        <strain evidence="9 10">BSM-380-WT-5A</strain>
    </source>
</reference>
<dbReference type="GO" id="GO:0046872">
    <property type="term" value="F:metal ion binding"/>
    <property type="evidence" value="ECO:0007669"/>
    <property type="project" value="UniProtKB-KW"/>
</dbReference>
<dbReference type="CDD" id="cd01335">
    <property type="entry name" value="Radical_SAM"/>
    <property type="match status" value="1"/>
</dbReference>
<dbReference type="InterPro" id="IPR000385">
    <property type="entry name" value="MoaA_NifB_PqqE_Fe-S-bd_CS"/>
</dbReference>
<dbReference type="AlphaFoldDB" id="A0A7X2P5H8"/>
<dbReference type="PANTHER" id="PTHR43273:SF3">
    <property type="entry name" value="ANAEROBIC SULFATASE-MATURATING ENZYME HOMOLOG ASLB-RELATED"/>
    <property type="match status" value="1"/>
</dbReference>
<comment type="caution">
    <text evidence="9">The sequence shown here is derived from an EMBL/GenBank/DDBJ whole genome shotgun (WGS) entry which is preliminary data.</text>
</comment>
<dbReference type="RefSeq" id="WP_154433183.1">
    <property type="nucleotide sequence ID" value="NZ_VUMS01000051.1"/>
</dbReference>
<organism evidence="9 10">
    <name type="scientific">Oliverpabstia intestinalis</name>
    <dbReference type="NCBI Taxonomy" id="2606633"/>
    <lineage>
        <taxon>Bacteria</taxon>
        <taxon>Bacillati</taxon>
        <taxon>Bacillota</taxon>
        <taxon>Clostridia</taxon>
        <taxon>Lachnospirales</taxon>
        <taxon>Lachnospiraceae</taxon>
        <taxon>Oliverpabstia</taxon>
    </lineage>
</organism>
<evidence type="ECO:0000256" key="7">
    <source>
        <dbReference type="ARBA" id="ARBA00023601"/>
    </source>
</evidence>
<sequence length="373" mass="42702">MSHVNKQMISFFLTTDCNLRCVYCYNCNEREKQETKTLSLEFAKKGLELFFKTNPSRHIRFYGPGEPTQKIQLMKEITEYAYELAGNNLSVELQTNGAFGKTAREWIAQNVDIVWVSFDGPPDIQNANRPFPQKRPSAGVIEENVKYLLANKKKDGGIIGARITISEKNINRQKEMIDYFLSLGITYMWTDPLFPEVTDIPVCKDESRKDSKLLDMNEYAEKYIEAYYYAKEKGAFYGSFLACNFDGSSEYHCRACTPVPHLTPDGYISACDMVTFGENAHHMEVFVIGKWEEKEKKIVFYPERIEALQNRKTSNMVHCKNCSVAEHCGGYCLGEVVNETGNLYGQKASHCIAIKKIAREVGFSKNPYKYLHP</sequence>
<keyword evidence="5" id="KW-0408">Iron</keyword>
<dbReference type="Gene3D" id="3.20.20.70">
    <property type="entry name" value="Aldolase class I"/>
    <property type="match status" value="1"/>
</dbReference>
<keyword evidence="10" id="KW-1185">Reference proteome</keyword>
<evidence type="ECO:0000256" key="4">
    <source>
        <dbReference type="ARBA" id="ARBA00022723"/>
    </source>
</evidence>
<accession>A0A7X2P5H8</accession>
<keyword evidence="3" id="KW-0949">S-adenosyl-L-methionine</keyword>
<dbReference type="InterPro" id="IPR007197">
    <property type="entry name" value="rSAM"/>
</dbReference>
<proteinExistence type="inferred from homology"/>
<dbReference type="SFLD" id="SFLDS00029">
    <property type="entry name" value="Radical_SAM"/>
    <property type="match status" value="1"/>
</dbReference>
<dbReference type="SUPFAM" id="SSF102114">
    <property type="entry name" value="Radical SAM enzymes"/>
    <property type="match status" value="1"/>
</dbReference>
<dbReference type="SFLD" id="SFLDG01067">
    <property type="entry name" value="SPASM/twitch_domain_containing"/>
    <property type="match status" value="1"/>
</dbReference>
<dbReference type="Pfam" id="PF04055">
    <property type="entry name" value="Radical_SAM"/>
    <property type="match status" value="1"/>
</dbReference>
<dbReference type="GO" id="GO:0016491">
    <property type="term" value="F:oxidoreductase activity"/>
    <property type="evidence" value="ECO:0007669"/>
    <property type="project" value="InterPro"/>
</dbReference>
<dbReference type="SFLD" id="SFLDG01384">
    <property type="entry name" value="thioether_bond_formation_requi"/>
    <property type="match status" value="1"/>
</dbReference>
<evidence type="ECO:0000256" key="1">
    <source>
        <dbReference type="ARBA" id="ARBA00001966"/>
    </source>
</evidence>
<dbReference type="PROSITE" id="PS01305">
    <property type="entry name" value="MOAA_NIFB_PQQE"/>
    <property type="match status" value="1"/>
</dbReference>
<evidence type="ECO:0000256" key="3">
    <source>
        <dbReference type="ARBA" id="ARBA00022691"/>
    </source>
</evidence>
<evidence type="ECO:0000256" key="2">
    <source>
        <dbReference type="ARBA" id="ARBA00022485"/>
    </source>
</evidence>
<evidence type="ECO:0000256" key="5">
    <source>
        <dbReference type="ARBA" id="ARBA00023004"/>
    </source>
</evidence>
<gene>
    <name evidence="9" type="ORF">FYJ57_14465</name>
</gene>